<dbReference type="PANTHER" id="PTHR23189">
    <property type="entry name" value="RNA RECOGNITION MOTIF-CONTAINING"/>
    <property type="match status" value="1"/>
</dbReference>
<feature type="compositionally biased region" description="Polar residues" evidence="3">
    <location>
        <begin position="357"/>
        <end position="366"/>
    </location>
</feature>
<dbReference type="EMBL" id="CASHTH010004335">
    <property type="protein sequence ID" value="CAI8056178.1"/>
    <property type="molecule type" value="Genomic_DNA"/>
</dbReference>
<evidence type="ECO:0000313" key="5">
    <source>
        <dbReference type="EMBL" id="CAI8056178.1"/>
    </source>
</evidence>
<evidence type="ECO:0000256" key="3">
    <source>
        <dbReference type="SAM" id="MobiDB-lite"/>
    </source>
</evidence>
<dbReference type="Gene3D" id="3.30.70.330">
    <property type="match status" value="2"/>
</dbReference>
<feature type="domain" description="RRM" evidence="4">
    <location>
        <begin position="403"/>
        <end position="479"/>
    </location>
</feature>
<dbReference type="AlphaFoldDB" id="A0AA35TYB8"/>
<dbReference type="InterPro" id="IPR000504">
    <property type="entry name" value="RRM_dom"/>
</dbReference>
<dbReference type="PROSITE" id="PS50102">
    <property type="entry name" value="RRM"/>
    <property type="match status" value="2"/>
</dbReference>
<evidence type="ECO:0000259" key="4">
    <source>
        <dbReference type="PROSITE" id="PS50102"/>
    </source>
</evidence>
<feature type="region of interest" description="Disordered" evidence="3">
    <location>
        <begin position="247"/>
        <end position="392"/>
    </location>
</feature>
<dbReference type="InterPro" id="IPR012677">
    <property type="entry name" value="Nucleotide-bd_a/b_plait_sf"/>
</dbReference>
<dbReference type="GO" id="GO:0003723">
    <property type="term" value="F:RNA binding"/>
    <property type="evidence" value="ECO:0007669"/>
    <property type="project" value="UniProtKB-UniRule"/>
</dbReference>
<feature type="compositionally biased region" description="Basic and acidic residues" evidence="3">
    <location>
        <begin position="332"/>
        <end position="355"/>
    </location>
</feature>
<dbReference type="Proteomes" id="UP001174909">
    <property type="component" value="Unassembled WGS sequence"/>
</dbReference>
<dbReference type="Pfam" id="PF00076">
    <property type="entry name" value="RRM_1"/>
    <property type="match status" value="1"/>
</dbReference>
<evidence type="ECO:0000256" key="2">
    <source>
        <dbReference type="PROSITE-ProRule" id="PRU00176"/>
    </source>
</evidence>
<feature type="region of interest" description="Disordered" evidence="3">
    <location>
        <begin position="1"/>
        <end position="57"/>
    </location>
</feature>
<feature type="domain" description="RRM" evidence="4">
    <location>
        <begin position="157"/>
        <end position="234"/>
    </location>
</feature>
<comment type="caution">
    <text evidence="5">The sequence shown here is derived from an EMBL/GenBank/DDBJ whole genome shotgun (WGS) entry which is preliminary data.</text>
</comment>
<accession>A0AA35TYB8</accession>
<proteinExistence type="predicted"/>
<evidence type="ECO:0000256" key="1">
    <source>
        <dbReference type="ARBA" id="ARBA00022884"/>
    </source>
</evidence>
<organism evidence="5 6">
    <name type="scientific">Geodia barretti</name>
    <name type="common">Barrett's horny sponge</name>
    <dbReference type="NCBI Taxonomy" id="519541"/>
    <lineage>
        <taxon>Eukaryota</taxon>
        <taxon>Metazoa</taxon>
        <taxon>Porifera</taxon>
        <taxon>Demospongiae</taxon>
        <taxon>Heteroscleromorpha</taxon>
        <taxon>Tetractinellida</taxon>
        <taxon>Astrophorina</taxon>
        <taxon>Geodiidae</taxon>
        <taxon>Geodia</taxon>
    </lineage>
</organism>
<sequence>MKRTRADHGNLNSEDLSAKRIVRRKVTASGDHRRSLSPADDLETPQQRREVRTTSSVLKYMKYSTASGGGGGGSGGEKYSSGSKYKYGGGDGGNSENKYDHFDHRGTSGGGKGGRNMGDGFERTSQLSRRVSARDHNHHDTGAHGMRFNTYNDRFEFSLRIGALDVDMHDGELKTCLFNLFKHYGYVHIKVLGRGIERHAFINFMKRPDAQKALSEMYEFVLEGVPLKTEWSKSTLHRYPEVADNPYVTRSRRGAGLSTRPSTSRTRHHEDHYDSYGGSGGRESPPPPPSSSREKQSSYSTREVSTTRRPREVSRDIHSRELSPREIPAPRISRELPRDIPREPDINPRESRDISYKISNSISSPPSAHDRSHNSASSGGGQSSSSRHEPRTVIPITDPTATRTLFVGNLELDITERELRDLFGPYGRIESVDIKTQRVSGATYAFVKFLTINDAINAKNDMHGRKYGEYRLKIGFGRGLRRGKCGLAISRVSPISKRSNRNWTGLV</sequence>
<name>A0AA35TYB8_GEOBA</name>
<dbReference type="SMART" id="SM00360">
    <property type="entry name" value="RRM"/>
    <property type="match status" value="2"/>
</dbReference>
<reference evidence="5" key="1">
    <citation type="submission" date="2023-03" db="EMBL/GenBank/DDBJ databases">
        <authorList>
            <person name="Steffen K."/>
            <person name="Cardenas P."/>
        </authorList>
    </citation>
    <scope>NUCLEOTIDE SEQUENCE</scope>
</reference>
<dbReference type="SUPFAM" id="SSF54928">
    <property type="entry name" value="RNA-binding domain, RBD"/>
    <property type="match status" value="2"/>
</dbReference>
<feature type="compositionally biased region" description="Basic and acidic residues" evidence="3">
    <location>
        <begin position="305"/>
        <end position="324"/>
    </location>
</feature>
<dbReference type="InterPro" id="IPR035979">
    <property type="entry name" value="RBD_domain_sf"/>
</dbReference>
<keyword evidence="1 2" id="KW-0694">RNA-binding</keyword>
<gene>
    <name evidence="5" type="ORF">GBAR_LOCUS30614</name>
</gene>
<keyword evidence="6" id="KW-1185">Reference proteome</keyword>
<protein>
    <submittedName>
        <fullName evidence="5">RNA-binding protein spenito</fullName>
    </submittedName>
</protein>
<evidence type="ECO:0000313" key="6">
    <source>
        <dbReference type="Proteomes" id="UP001174909"/>
    </source>
</evidence>